<reference evidence="8 9" key="1">
    <citation type="submission" date="2020-05" db="EMBL/GenBank/DDBJ databases">
        <title>The draft genome sequence of Maribacter arenosus CAU 1321.</title>
        <authorList>
            <person name="Mu L."/>
        </authorList>
    </citation>
    <scope>NUCLEOTIDE SEQUENCE [LARGE SCALE GENOMIC DNA]</scope>
    <source>
        <strain evidence="8 9">CAU 1321</strain>
    </source>
</reference>
<keyword evidence="5" id="KW-0106">Calcium</keyword>
<evidence type="ECO:0000256" key="4">
    <source>
        <dbReference type="ARBA" id="ARBA00022737"/>
    </source>
</evidence>
<sequence>MYKLKGYSFLMFFLLLGMSFYGQDTFLDNFNTVSYSNNNGTMNYSANWVDDEDGDPTNGRIYINGGSNRLRIQNMDGVILSRALNLAGATGVTLSMTYTEISGNERIDVDLWNGTGWNTVATLNGSGTVNYNLAADEMSASSQIRFVTNSGDWGSSEAYEIDNVQFSGTVPPGISIDDITVNEDDGTAVFTATHIGTNTGGSFTVNYQTVDGTATAGTDYMSSTGTLSFNGTAGDTEQITIPIIDNSLYDGDKDFTIQFTSVSDASVNIGDVGIGTIVDNEVILSDVPLTLIEEFNGYYDYAVTGGSLRDQPNTGNPCSIVPTSTVTGLTTAIPGTATIEKAYLLWAHSNQNPDTSIIFEGQTVNANIAYTSSLSGNRIFYGMLSDVTSIIQGIPNPSTNVYDFSGLNIDNTDTFAQYCSTATTLGGWSLLIFYEETSLPAVSINLYHGFKGESNTSNSYTLSGFFAIGATGAKTTALSWEGDSTLDGNSAGTTNPNGESLIVTNQLGTNFTMTGDGGQTGNNAYNSTIYDNTILPNINITNSYGVDLDTYDISPYIAPTDSQITVNVNTGQDFVISNLVLVKVPSNLIVGKIFEDINYGGGTGRNRVAASGIPIQGVTMELYNSLGVFVESTVTDASGNYSFGGMANGSYSIRAVNGTVASTRGGGTACGSCLPVQTFRRNYTTGIGFADITNEVGGANPSGVDSGEGTLTNAQSVSTVTITSEGVVGLDFGFNFNTIVNTNEDGQGSLEQFILNSNELDEIGLDIVANSIFDPAAGEDTSIFMIPSTGDPLGRTADSNYTSGIFDIVISNGSPLTDVGGMNTIIDGRTQTAYSGDTNTGTIGSGGAPVGVSTINLPNYELPEIQLNRSGGDVINTVGDLVVIRNIAVHGNNNAGIRVVGGSTTITNTLIGVNAAGVNSGNKDYGVEILGGIAIIDGTYIATNTDAGILINGGTSTTIQNNHITGNGDDACDDNITIQSGTGIIIQHNLIENAASLAIDGDGISGGVVISENTVTSSGQDGGNCGGNVENAGIRLDGNNSSITNNIIASNAGPGLVLAGGNTSGNLISQNSFYSNGMASPALGIDLGDDGVTLNDNGDSDSGENGLANFPIITAAYISGPNLVIKGWSRPGATIEVFLTDINEGTAAMGDNQLGLSTDYGEGQTYLGTAVEGSVSDLDTGSSLYTDADGNTDNTNLYEFRIPLPSGVVLGEFITATATIANSTSEFSPYSIIKVKTIITNRRITYRVNGN</sequence>
<keyword evidence="3 6" id="KW-0732">Signal</keyword>
<dbReference type="Pfam" id="PF17210">
    <property type="entry name" value="SdrD_B"/>
    <property type="match status" value="1"/>
</dbReference>
<dbReference type="SMART" id="SM00710">
    <property type="entry name" value="PbH1"/>
    <property type="match status" value="9"/>
</dbReference>
<dbReference type="InterPro" id="IPR039448">
    <property type="entry name" value="Beta_helix"/>
</dbReference>
<keyword evidence="2" id="KW-0964">Secreted</keyword>
<evidence type="ECO:0000256" key="6">
    <source>
        <dbReference type="SAM" id="SignalP"/>
    </source>
</evidence>
<organism evidence="8 9">
    <name type="scientific">Maribacter arenosus</name>
    <dbReference type="NCBI Taxonomy" id="1854708"/>
    <lineage>
        <taxon>Bacteria</taxon>
        <taxon>Pseudomonadati</taxon>
        <taxon>Bacteroidota</taxon>
        <taxon>Flavobacteriia</taxon>
        <taxon>Flavobacteriales</taxon>
        <taxon>Flavobacteriaceae</taxon>
        <taxon>Maribacter</taxon>
    </lineage>
</organism>
<comment type="subcellular location">
    <subcellularLocation>
        <location evidence="1">Secreted</location>
    </subcellularLocation>
</comment>
<evidence type="ECO:0000256" key="2">
    <source>
        <dbReference type="ARBA" id="ARBA00022525"/>
    </source>
</evidence>
<dbReference type="InterPro" id="IPR012334">
    <property type="entry name" value="Pectin_lyas_fold"/>
</dbReference>
<dbReference type="InterPro" id="IPR033764">
    <property type="entry name" value="Sdr_B"/>
</dbReference>
<feature type="domain" description="Calx-beta" evidence="7">
    <location>
        <begin position="157"/>
        <end position="260"/>
    </location>
</feature>
<dbReference type="EMBL" id="JABTCG010000007">
    <property type="protein sequence ID" value="MBD0852419.1"/>
    <property type="molecule type" value="Genomic_DNA"/>
</dbReference>
<dbReference type="InterPro" id="IPR038081">
    <property type="entry name" value="CalX-like_sf"/>
</dbReference>
<dbReference type="Gene3D" id="2.160.20.10">
    <property type="entry name" value="Single-stranded right-handed beta-helix, Pectin lyase-like"/>
    <property type="match status" value="1"/>
</dbReference>
<dbReference type="SMART" id="SM00237">
    <property type="entry name" value="Calx_beta"/>
    <property type="match status" value="1"/>
</dbReference>
<dbReference type="InterPro" id="IPR013783">
    <property type="entry name" value="Ig-like_fold"/>
</dbReference>
<evidence type="ECO:0000259" key="7">
    <source>
        <dbReference type="SMART" id="SM00237"/>
    </source>
</evidence>
<proteinExistence type="predicted"/>
<feature type="signal peptide" evidence="6">
    <location>
        <begin position="1"/>
        <end position="22"/>
    </location>
</feature>
<protein>
    <submittedName>
        <fullName evidence="8">Right-handed parallel beta-helix repeat-containing protein</fullName>
    </submittedName>
</protein>
<dbReference type="SUPFAM" id="SSF51126">
    <property type="entry name" value="Pectin lyase-like"/>
    <property type="match status" value="1"/>
</dbReference>
<name>A0ABR7VK33_9FLAO</name>
<gene>
    <name evidence="8" type="ORF">HPE63_17205</name>
</gene>
<dbReference type="Pfam" id="PF03160">
    <property type="entry name" value="Calx-beta"/>
    <property type="match status" value="1"/>
</dbReference>
<comment type="caution">
    <text evidence="8">The sequence shown here is derived from an EMBL/GenBank/DDBJ whole genome shotgun (WGS) entry which is preliminary data.</text>
</comment>
<feature type="chain" id="PRO_5047405923" evidence="6">
    <location>
        <begin position="23"/>
        <end position="1251"/>
    </location>
</feature>
<dbReference type="Gene3D" id="2.60.40.2030">
    <property type="match status" value="1"/>
</dbReference>
<keyword evidence="4" id="KW-0677">Repeat</keyword>
<evidence type="ECO:0000313" key="9">
    <source>
        <dbReference type="Proteomes" id="UP000598350"/>
    </source>
</evidence>
<dbReference type="InterPro" id="IPR003644">
    <property type="entry name" value="Calx_beta"/>
</dbReference>
<dbReference type="Proteomes" id="UP000598350">
    <property type="component" value="Unassembled WGS sequence"/>
</dbReference>
<accession>A0ABR7VK33</accession>
<evidence type="ECO:0000256" key="5">
    <source>
        <dbReference type="ARBA" id="ARBA00022837"/>
    </source>
</evidence>
<evidence type="ECO:0000313" key="8">
    <source>
        <dbReference type="EMBL" id="MBD0852419.1"/>
    </source>
</evidence>
<dbReference type="InterPro" id="IPR011050">
    <property type="entry name" value="Pectin_lyase_fold/virulence"/>
</dbReference>
<evidence type="ECO:0000256" key="1">
    <source>
        <dbReference type="ARBA" id="ARBA00004613"/>
    </source>
</evidence>
<dbReference type="SUPFAM" id="SSF141072">
    <property type="entry name" value="CalX-like"/>
    <property type="match status" value="1"/>
</dbReference>
<dbReference type="SUPFAM" id="SSF117074">
    <property type="entry name" value="Hypothetical protein PA1324"/>
    <property type="match status" value="1"/>
</dbReference>
<dbReference type="Pfam" id="PF13229">
    <property type="entry name" value="Beta_helix"/>
    <property type="match status" value="1"/>
</dbReference>
<dbReference type="InterPro" id="IPR006626">
    <property type="entry name" value="PbH1"/>
</dbReference>
<keyword evidence="9" id="KW-1185">Reference proteome</keyword>
<dbReference type="Gene3D" id="2.60.40.10">
    <property type="entry name" value="Immunoglobulins"/>
    <property type="match status" value="1"/>
</dbReference>
<evidence type="ECO:0000256" key="3">
    <source>
        <dbReference type="ARBA" id="ARBA00022729"/>
    </source>
</evidence>